<dbReference type="SUPFAM" id="SSF58014">
    <property type="entry name" value="Coiled-coil domain of nucleotide exchange factor GrpE"/>
    <property type="match status" value="1"/>
</dbReference>
<dbReference type="Proteomes" id="UP000189703">
    <property type="component" value="Unplaced"/>
</dbReference>
<reference evidence="11" key="1">
    <citation type="submission" date="2025-08" db="UniProtKB">
        <authorList>
            <consortium name="RefSeq"/>
        </authorList>
    </citation>
    <scope>IDENTIFICATION</scope>
</reference>
<dbReference type="STRING" id="4432.A0A1U7Z314"/>
<evidence type="ECO:0000256" key="7">
    <source>
        <dbReference type="RuleBase" id="RU000640"/>
    </source>
</evidence>
<keyword evidence="6 7" id="KW-0143">Chaperone</keyword>
<evidence type="ECO:0000256" key="2">
    <source>
        <dbReference type="ARBA" id="ARBA00009054"/>
    </source>
</evidence>
<dbReference type="FunFam" id="2.30.22.10:FF:000001">
    <property type="entry name" value="Protein GrpE"/>
    <property type="match status" value="1"/>
</dbReference>
<dbReference type="Gene3D" id="3.90.20.20">
    <property type="match status" value="1"/>
</dbReference>
<keyword evidence="10" id="KW-1185">Reference proteome</keyword>
<dbReference type="KEGG" id="nnu:104588717"/>
<protein>
    <recommendedName>
        <fullName evidence="7">GrpE protein homolog</fullName>
    </recommendedName>
</protein>
<evidence type="ECO:0000256" key="3">
    <source>
        <dbReference type="ARBA" id="ARBA00011738"/>
    </source>
</evidence>
<dbReference type="InterPro" id="IPR013805">
    <property type="entry name" value="GrpE_CC"/>
</dbReference>
<dbReference type="CDD" id="cd00446">
    <property type="entry name" value="GrpE"/>
    <property type="match status" value="1"/>
</dbReference>
<evidence type="ECO:0000256" key="1">
    <source>
        <dbReference type="ARBA" id="ARBA00004496"/>
    </source>
</evidence>
<dbReference type="GO" id="GO:0051087">
    <property type="term" value="F:protein-folding chaperone binding"/>
    <property type="evidence" value="ECO:0007669"/>
    <property type="project" value="InterPro"/>
</dbReference>
<dbReference type="GO" id="GO:0000774">
    <property type="term" value="F:adenyl-nucleotide exchange factor activity"/>
    <property type="evidence" value="ECO:0000318"/>
    <property type="project" value="GO_Central"/>
</dbReference>
<evidence type="ECO:0000313" key="10">
    <source>
        <dbReference type="Proteomes" id="UP000189703"/>
    </source>
</evidence>
<dbReference type="PROSITE" id="PS01071">
    <property type="entry name" value="GRPE"/>
    <property type="match status" value="1"/>
</dbReference>
<dbReference type="InterPro" id="IPR009012">
    <property type="entry name" value="GrpE_head"/>
</dbReference>
<comment type="similarity">
    <text evidence="2 8">Belongs to the GrpE family.</text>
</comment>
<evidence type="ECO:0000256" key="4">
    <source>
        <dbReference type="ARBA" id="ARBA00022490"/>
    </source>
</evidence>
<dbReference type="PANTHER" id="PTHR21237:SF40">
    <property type="entry name" value="CELL CYCLE AND APOPTOSIS REGULATOR PROTEIN 2"/>
    <property type="match status" value="1"/>
</dbReference>
<feature type="compositionally biased region" description="Acidic residues" evidence="9">
    <location>
        <begin position="310"/>
        <end position="319"/>
    </location>
</feature>
<dbReference type="eggNOG" id="KOG3003">
    <property type="taxonomic scope" value="Eukaryota"/>
</dbReference>
<organism evidence="10 11">
    <name type="scientific">Nelumbo nucifera</name>
    <name type="common">Sacred lotus</name>
    <dbReference type="NCBI Taxonomy" id="4432"/>
    <lineage>
        <taxon>Eukaryota</taxon>
        <taxon>Viridiplantae</taxon>
        <taxon>Streptophyta</taxon>
        <taxon>Embryophyta</taxon>
        <taxon>Tracheophyta</taxon>
        <taxon>Spermatophyta</taxon>
        <taxon>Magnoliopsida</taxon>
        <taxon>Proteales</taxon>
        <taxon>Nelumbonaceae</taxon>
        <taxon>Nelumbo</taxon>
    </lineage>
</organism>
<dbReference type="FunCoup" id="A0A1U7Z314">
    <property type="interactions" value="673"/>
</dbReference>
<dbReference type="PANTHER" id="PTHR21237">
    <property type="entry name" value="GRPE PROTEIN"/>
    <property type="match status" value="1"/>
</dbReference>
<gene>
    <name evidence="11" type="primary">LOC104588717</name>
</gene>
<dbReference type="SUPFAM" id="SSF51064">
    <property type="entry name" value="Head domain of nucleotide exchange factor GrpE"/>
    <property type="match status" value="1"/>
</dbReference>
<dbReference type="GO" id="GO:0006457">
    <property type="term" value="P:protein folding"/>
    <property type="evidence" value="ECO:0007669"/>
    <property type="project" value="InterPro"/>
</dbReference>
<dbReference type="Gene3D" id="2.30.22.10">
    <property type="entry name" value="Head domain of nucleotide exchange factor GrpE"/>
    <property type="match status" value="1"/>
</dbReference>
<comment type="subunit">
    <text evidence="3">Homodimer.</text>
</comment>
<dbReference type="PRINTS" id="PR00773">
    <property type="entry name" value="GRPEPROTEIN"/>
</dbReference>
<dbReference type="NCBIfam" id="NF010738">
    <property type="entry name" value="PRK14140.1"/>
    <property type="match status" value="1"/>
</dbReference>
<accession>A0A1U7Z314</accession>
<dbReference type="HAMAP" id="MF_01151">
    <property type="entry name" value="GrpE"/>
    <property type="match status" value="1"/>
</dbReference>
<dbReference type="NCBIfam" id="NF010741">
    <property type="entry name" value="PRK14143.1"/>
    <property type="match status" value="1"/>
</dbReference>
<name>A0A1U7Z314_NELNU</name>
<comment type="subcellular location">
    <subcellularLocation>
        <location evidence="1">Cytoplasm</location>
    </subcellularLocation>
    <subcellularLocation>
        <location evidence="7">Mitochondrion matrix</location>
    </subcellularLocation>
</comment>
<dbReference type="GeneID" id="104588717"/>
<dbReference type="GO" id="GO:0009507">
    <property type="term" value="C:chloroplast"/>
    <property type="evidence" value="ECO:0000318"/>
    <property type="project" value="GO_Central"/>
</dbReference>
<keyword evidence="7" id="KW-0496">Mitochondrion</keyword>
<keyword evidence="5" id="KW-0346">Stress response</keyword>
<comment type="function">
    <text evidence="7">Essential component of the PAM complex, a complex required for the translocation of transit peptide-containing proteins from the inner membrane into the mitochondrial matrix in an ATP-dependent manner.</text>
</comment>
<evidence type="ECO:0000256" key="6">
    <source>
        <dbReference type="ARBA" id="ARBA00023186"/>
    </source>
</evidence>
<keyword evidence="4" id="KW-0963">Cytoplasm</keyword>
<dbReference type="AlphaFoldDB" id="A0A1U7Z314"/>
<dbReference type="GO" id="GO:0042803">
    <property type="term" value="F:protein homodimerization activity"/>
    <property type="evidence" value="ECO:0007669"/>
    <property type="project" value="InterPro"/>
</dbReference>
<evidence type="ECO:0000256" key="9">
    <source>
        <dbReference type="SAM" id="MobiDB-lite"/>
    </source>
</evidence>
<evidence type="ECO:0000313" key="11">
    <source>
        <dbReference type="RefSeq" id="XP_010245060.1"/>
    </source>
</evidence>
<dbReference type="GO" id="GO:0051082">
    <property type="term" value="F:unfolded protein binding"/>
    <property type="evidence" value="ECO:0000318"/>
    <property type="project" value="GO_Central"/>
</dbReference>
<dbReference type="Pfam" id="PF01025">
    <property type="entry name" value="GrpE"/>
    <property type="match status" value="1"/>
</dbReference>
<dbReference type="OMA" id="PTNAKED"/>
<dbReference type="GO" id="GO:0005759">
    <property type="term" value="C:mitochondrial matrix"/>
    <property type="evidence" value="ECO:0007669"/>
    <property type="project" value="UniProtKB-SubCell"/>
</dbReference>
<evidence type="ECO:0000256" key="8">
    <source>
        <dbReference type="RuleBase" id="RU004478"/>
    </source>
</evidence>
<proteinExistence type="inferred from homology"/>
<dbReference type="InParanoid" id="A0A1U7Z314"/>
<sequence>MAAAAALSSHSLSSVPRLYASRKPSKTLEFKALTLQSIIQHPRQSRLCSITNVGFQMSKPLLVPRRSVKSFLCTEESEPGTIDGEEEDDQNNQVKPELKTLIKVYKEAVLDGDEKTVSEIEAMICIIENEKNELVEKVAALSADTISGKDKYLRLKADFENFRKRSDKEKLTIIADAQGEVIESLLPMIDNFERAKQQIKTETEKEKSIDTSYQGIYKQFVEIMKSMNVAVVPTVGKPFDPSLHEAIAREESTEFKEGIIVQEFRRGFFLGDRLLRPAMVKVSAGPGDKKAPVSSNSERSSEQPTATTGLDDDDSVSSQ</sequence>
<evidence type="ECO:0000256" key="5">
    <source>
        <dbReference type="ARBA" id="ARBA00023016"/>
    </source>
</evidence>
<feature type="region of interest" description="Disordered" evidence="9">
    <location>
        <begin position="281"/>
        <end position="319"/>
    </location>
</feature>
<dbReference type="RefSeq" id="XP_010245060.1">
    <property type="nucleotide sequence ID" value="XM_010246758.2"/>
</dbReference>
<dbReference type="OrthoDB" id="201635at2759"/>
<feature type="compositionally biased region" description="Polar residues" evidence="9">
    <location>
        <begin position="293"/>
        <end position="308"/>
    </location>
</feature>
<dbReference type="InterPro" id="IPR000740">
    <property type="entry name" value="GrpE"/>
</dbReference>